<dbReference type="Proteomes" id="UP000769157">
    <property type="component" value="Unassembled WGS sequence"/>
</dbReference>
<evidence type="ECO:0000256" key="1">
    <source>
        <dbReference type="SAM" id="MobiDB-lite"/>
    </source>
</evidence>
<dbReference type="RefSeq" id="XP_046063188.1">
    <property type="nucleotide sequence ID" value="XM_046203409.1"/>
</dbReference>
<keyword evidence="3" id="KW-1185">Reference proteome</keyword>
<comment type="caution">
    <text evidence="2">The sequence shown here is derived from an EMBL/GenBank/DDBJ whole genome shotgun (WGS) entry which is preliminary data.</text>
</comment>
<feature type="compositionally biased region" description="Basic and acidic residues" evidence="1">
    <location>
        <begin position="172"/>
        <end position="183"/>
    </location>
</feature>
<evidence type="ECO:0000313" key="2">
    <source>
        <dbReference type="EMBL" id="KAH3668774.1"/>
    </source>
</evidence>
<reference evidence="2" key="1">
    <citation type="journal article" date="2021" name="Open Biol.">
        <title>Shared evolutionary footprints suggest mitochondrial oxidative damage underlies multiple complex I losses in fungi.</title>
        <authorList>
            <person name="Schikora-Tamarit M.A."/>
            <person name="Marcet-Houben M."/>
            <person name="Nosek J."/>
            <person name="Gabaldon T."/>
        </authorList>
    </citation>
    <scope>NUCLEOTIDE SEQUENCE</scope>
    <source>
        <strain evidence="2">CBS6075</strain>
    </source>
</reference>
<reference evidence="2" key="2">
    <citation type="submission" date="2021-01" db="EMBL/GenBank/DDBJ databases">
        <authorList>
            <person name="Schikora-Tamarit M.A."/>
        </authorList>
    </citation>
    <scope>NUCLEOTIDE SEQUENCE</scope>
    <source>
        <strain evidence="2">CBS6075</strain>
    </source>
</reference>
<dbReference type="GeneID" id="70234496"/>
<name>A0A9P8PCK0_9ASCO</name>
<organism evidence="2 3">
    <name type="scientific">Ogataea philodendri</name>
    <dbReference type="NCBI Taxonomy" id="1378263"/>
    <lineage>
        <taxon>Eukaryota</taxon>
        <taxon>Fungi</taxon>
        <taxon>Dikarya</taxon>
        <taxon>Ascomycota</taxon>
        <taxon>Saccharomycotina</taxon>
        <taxon>Pichiomycetes</taxon>
        <taxon>Pichiales</taxon>
        <taxon>Pichiaceae</taxon>
        <taxon>Ogataea</taxon>
    </lineage>
</organism>
<gene>
    <name evidence="2" type="ORF">OGAPHI_002529</name>
</gene>
<protein>
    <submittedName>
        <fullName evidence="2">Uncharacterized protein</fullName>
    </submittedName>
</protein>
<proteinExistence type="predicted"/>
<dbReference type="AlphaFoldDB" id="A0A9P8PCK0"/>
<accession>A0A9P8PCK0</accession>
<feature type="region of interest" description="Disordered" evidence="1">
    <location>
        <begin position="171"/>
        <end position="192"/>
    </location>
</feature>
<dbReference type="EMBL" id="JAEUBE010000158">
    <property type="protein sequence ID" value="KAH3668774.1"/>
    <property type="molecule type" value="Genomic_DNA"/>
</dbReference>
<evidence type="ECO:0000313" key="3">
    <source>
        <dbReference type="Proteomes" id="UP000769157"/>
    </source>
</evidence>
<sequence length="192" mass="22033">MADDDTADGECQSRADGEHHWDCIDGSDLVVDKKQHKHTGVVRKERHKALHCLALFLFRFHMLDHVTPGRVDVEVEEEPSKGEREFEGRNWVVGRQVDRGEVEREDLNFPELGAHERRDEEQHHEQQNALHGAGTLTQKQCVRVELFPRGEIEIHEGCELRKVHHPASAQACDRREDQHRHGGIDGVDTVVE</sequence>